<evidence type="ECO:0000313" key="17">
    <source>
        <dbReference type="Proteomes" id="UP000434052"/>
    </source>
</evidence>
<dbReference type="PANTHER" id="PTHR43030:SF1">
    <property type="entry name" value="PHOSPHOENOLPYRUVATE SYNTHASE"/>
    <property type="match status" value="1"/>
</dbReference>
<dbReference type="GO" id="GO:0008986">
    <property type="term" value="F:pyruvate, water dikinase activity"/>
    <property type="evidence" value="ECO:0007669"/>
    <property type="project" value="UniProtKB-EC"/>
</dbReference>
<dbReference type="Gene3D" id="3.30.470.20">
    <property type="entry name" value="ATP-grasp fold, B domain"/>
    <property type="match status" value="1"/>
</dbReference>
<keyword evidence="8" id="KW-0479">Metal-binding</keyword>
<comment type="caution">
    <text evidence="16">The sequence shown here is derived from an EMBL/GenBank/DDBJ whole genome shotgun (WGS) entry which is preliminary data.</text>
</comment>
<evidence type="ECO:0000256" key="14">
    <source>
        <dbReference type="ARBA" id="ARBA00047700"/>
    </source>
</evidence>
<dbReference type="InterPro" id="IPR006319">
    <property type="entry name" value="PEP_synth"/>
</dbReference>
<evidence type="ECO:0000256" key="7">
    <source>
        <dbReference type="ARBA" id="ARBA00022679"/>
    </source>
</evidence>
<dbReference type="Pfam" id="PF01326">
    <property type="entry name" value="PPDK_N"/>
    <property type="match status" value="1"/>
</dbReference>
<keyword evidence="11" id="KW-0067">ATP-binding</keyword>
<dbReference type="AlphaFoldDB" id="A0A6P1ZHU0"/>
<keyword evidence="9" id="KW-0547">Nucleotide-binding</keyword>
<dbReference type="EMBL" id="QMIF01000009">
    <property type="protein sequence ID" value="TVM32818.1"/>
    <property type="molecule type" value="Genomic_DNA"/>
</dbReference>
<proteinExistence type="inferred from homology"/>
<evidence type="ECO:0000256" key="10">
    <source>
        <dbReference type="ARBA" id="ARBA00022777"/>
    </source>
</evidence>
<evidence type="ECO:0000256" key="1">
    <source>
        <dbReference type="ARBA" id="ARBA00001946"/>
    </source>
</evidence>
<protein>
    <recommendedName>
        <fullName evidence="6">Phosphoenolpyruvate synthase</fullName>
        <ecNumber evidence="5">2.7.9.2</ecNumber>
    </recommendedName>
    <alternativeName>
        <fullName evidence="13">Pyruvate, water dikinase</fullName>
    </alternativeName>
</protein>
<evidence type="ECO:0000256" key="5">
    <source>
        <dbReference type="ARBA" id="ARBA00011996"/>
    </source>
</evidence>
<dbReference type="SUPFAM" id="SSF56059">
    <property type="entry name" value="Glutathione synthetase ATP-binding domain-like"/>
    <property type="match status" value="1"/>
</dbReference>
<evidence type="ECO:0000256" key="2">
    <source>
        <dbReference type="ARBA" id="ARBA00002988"/>
    </source>
</evidence>
<evidence type="ECO:0000256" key="8">
    <source>
        <dbReference type="ARBA" id="ARBA00022723"/>
    </source>
</evidence>
<evidence type="ECO:0000256" key="3">
    <source>
        <dbReference type="ARBA" id="ARBA00004742"/>
    </source>
</evidence>
<evidence type="ECO:0000256" key="12">
    <source>
        <dbReference type="ARBA" id="ARBA00022842"/>
    </source>
</evidence>
<dbReference type="Gene3D" id="3.30.1490.20">
    <property type="entry name" value="ATP-grasp fold, A domain"/>
    <property type="match status" value="1"/>
</dbReference>
<dbReference type="Proteomes" id="UP000434052">
    <property type="component" value="Unassembled WGS sequence"/>
</dbReference>
<dbReference type="OrthoDB" id="9765468at2"/>
<gene>
    <name evidence="16" type="ORF">DQK91_14010</name>
</gene>
<evidence type="ECO:0000259" key="15">
    <source>
        <dbReference type="Pfam" id="PF01326"/>
    </source>
</evidence>
<dbReference type="GO" id="GO:0006094">
    <property type="term" value="P:gluconeogenesis"/>
    <property type="evidence" value="ECO:0007669"/>
    <property type="project" value="UniProtKB-UniPathway"/>
</dbReference>
<dbReference type="GO" id="GO:0005524">
    <property type="term" value="F:ATP binding"/>
    <property type="evidence" value="ECO:0007669"/>
    <property type="project" value="UniProtKB-KW"/>
</dbReference>
<evidence type="ECO:0000256" key="11">
    <source>
        <dbReference type="ARBA" id="ARBA00022840"/>
    </source>
</evidence>
<feature type="domain" description="Pyruvate phosphate dikinase AMP/ATP-binding" evidence="15">
    <location>
        <begin position="779"/>
        <end position="1025"/>
    </location>
</feature>
<dbReference type="PANTHER" id="PTHR43030">
    <property type="entry name" value="PHOSPHOENOLPYRUVATE SYNTHASE"/>
    <property type="match status" value="1"/>
</dbReference>
<comment type="pathway">
    <text evidence="3">Carbohydrate biosynthesis; gluconeogenesis.</text>
</comment>
<evidence type="ECO:0000313" key="16">
    <source>
        <dbReference type="EMBL" id="TVM32818.1"/>
    </source>
</evidence>
<dbReference type="UniPathway" id="UPA00138"/>
<keyword evidence="12" id="KW-0460">Magnesium</keyword>
<keyword evidence="7" id="KW-0808">Transferase</keyword>
<reference evidence="16 17" key="1">
    <citation type="submission" date="2018-06" db="EMBL/GenBank/DDBJ databases">
        <title>Complete genome of Desulfovibrio marinus P48SEP.</title>
        <authorList>
            <person name="Crispim J.S."/>
            <person name="Vidigal P.M.P."/>
            <person name="Silva L.C.F."/>
            <person name="Araujo L.C."/>
            <person name="Laguardia C.N."/>
            <person name="Dias R.S."/>
            <person name="Sousa M.P."/>
            <person name="Paula S.O."/>
            <person name="Silva C."/>
        </authorList>
    </citation>
    <scope>NUCLEOTIDE SEQUENCE [LARGE SCALE GENOMIC DNA]</scope>
    <source>
        <strain evidence="16 17">P48SEP</strain>
    </source>
</reference>
<sequence>MVPIAGRNARFDTRVDRYMPKNMTHEVLIHMPDSWRSTPFRTLISLAMLVALAAGLTLAPASSLAAEDGGLDTGQLASLKKHWAQVRSTFKGPYTINYCTCTNGERAPVADKDLNVRADPCALVYGAGELFCSAYRTDLAQEMGEKYGLWVANIFANEVYTWDAQQDHDKIAKGFILERYYMNTNPDKPLTVFKSTGGISGAEFEARYAPQFFARYYAMPGWKDFTNYLVQYELQRRFFLGGDESAIHQVRNISSAIRNSYEDFKPLRDLIHNQMSPGLVPVIEDFQRSHPQAGQQQRFEQLKDALRRLTSVDVGSLARYGQGVASPMVQTLLKQALAAPAGISRAGALGKLVAACRSAVAPGNIAPEQAVRLVNLAVAANGVLTAEALAMTQEKSTGKSRHTVRETLELMEALADGGYGAGLISSREHAEAQRIFGELLARESLTVGDFSRGLDRAGRLVEWAQSTIRGEFGDVLGAWVAVFPEVARFPDDVIRSSPLFVYARLTNALTGDVQEAMGMSHMILGQRMSGGVRPLNPGLAYGTFEFFKEGRAYSRDTILALVSTSEKLDPVAGIITRDEGNAVSHVQLLARALGVPNAVFRGEAWNRLHGLDGSTMFYAISPKGRVVLKLEAQMDSEDRTILEEYRRNEKRRGEDGSGRRTSVLSIDANRLDLSVDEPLPLSEVRRKDSGVFCGPKAAFLGELRHFFPDNVARAVVLPFGVYAENFGKAEVTAPPDAGVRVPKNMPLKIYVRGVYDTYFGEMLTDPSLSQEDLANWIKPRLDVIRHSIESIRLDPGFVRELRKSLEKAGLIDASGNSPTGIFVRSDTNVEDLPNFNGAGLNLTLFNIRTFDGVLEGIKKVWASPFTFRSFSWRQSVISNPELVYPSLVLMEAVPSQKSGVLVTADVTTGDRNAMTVATAEGVGGTVDGSPAETLLVEEGAVRLLSQFKSPYRRLLSRDGGSYMAPSTGNEWVLSGKELVAVTKAARTIDEKFEPATSSDGRRLPWDIEFGFVDGKLSLFQARPFVGNSDIRNLPALAALDDDLTKRENTPFSLKETLSWQ</sequence>
<dbReference type="InterPro" id="IPR013815">
    <property type="entry name" value="ATP_grasp_subdomain_1"/>
</dbReference>
<comment type="cofactor">
    <cofactor evidence="1">
        <name>Mg(2+)</name>
        <dbReference type="ChEBI" id="CHEBI:18420"/>
    </cofactor>
</comment>
<comment type="similarity">
    <text evidence="4">Belongs to the PEP-utilizing enzyme family.</text>
</comment>
<comment type="catalytic activity">
    <reaction evidence="14">
        <text>pyruvate + ATP + H2O = phosphoenolpyruvate + AMP + phosphate + 2 H(+)</text>
        <dbReference type="Rhea" id="RHEA:11364"/>
        <dbReference type="ChEBI" id="CHEBI:15361"/>
        <dbReference type="ChEBI" id="CHEBI:15377"/>
        <dbReference type="ChEBI" id="CHEBI:15378"/>
        <dbReference type="ChEBI" id="CHEBI:30616"/>
        <dbReference type="ChEBI" id="CHEBI:43474"/>
        <dbReference type="ChEBI" id="CHEBI:58702"/>
        <dbReference type="ChEBI" id="CHEBI:456215"/>
        <dbReference type="EC" id="2.7.9.2"/>
    </reaction>
</comment>
<evidence type="ECO:0000256" key="4">
    <source>
        <dbReference type="ARBA" id="ARBA00007837"/>
    </source>
</evidence>
<dbReference type="GO" id="GO:0046872">
    <property type="term" value="F:metal ion binding"/>
    <property type="evidence" value="ECO:0007669"/>
    <property type="project" value="UniProtKB-KW"/>
</dbReference>
<evidence type="ECO:0000256" key="6">
    <source>
        <dbReference type="ARBA" id="ARBA00021623"/>
    </source>
</evidence>
<dbReference type="EC" id="2.7.9.2" evidence="5"/>
<keyword evidence="10" id="KW-0418">Kinase</keyword>
<evidence type="ECO:0000256" key="9">
    <source>
        <dbReference type="ARBA" id="ARBA00022741"/>
    </source>
</evidence>
<name>A0A6P1ZHU0_9BACT</name>
<organism evidence="16 17">
    <name type="scientific">Oceanidesulfovibrio marinus</name>
    <dbReference type="NCBI Taxonomy" id="370038"/>
    <lineage>
        <taxon>Bacteria</taxon>
        <taxon>Pseudomonadati</taxon>
        <taxon>Thermodesulfobacteriota</taxon>
        <taxon>Desulfovibrionia</taxon>
        <taxon>Desulfovibrionales</taxon>
        <taxon>Desulfovibrionaceae</taxon>
        <taxon>Oceanidesulfovibrio</taxon>
    </lineage>
</organism>
<accession>A0A6P1ZHU0</accession>
<comment type="function">
    <text evidence="2">Catalyzes the phosphorylation of pyruvate to phosphoenolpyruvate.</text>
</comment>
<dbReference type="InterPro" id="IPR002192">
    <property type="entry name" value="PPDK_AMP/ATP-bd"/>
</dbReference>
<evidence type="ECO:0000256" key="13">
    <source>
        <dbReference type="ARBA" id="ARBA00033470"/>
    </source>
</evidence>